<evidence type="ECO:0000256" key="4">
    <source>
        <dbReference type="ARBA" id="ARBA00023157"/>
    </source>
</evidence>
<dbReference type="STRING" id="1404245.CGLY_12550"/>
<keyword evidence="4" id="KW-1015">Disulfide bond</keyword>
<keyword evidence="2" id="KW-0719">Serine esterase</keyword>
<dbReference type="PANTHER" id="PTHR33630:SF9">
    <property type="entry name" value="CUTINASE 4"/>
    <property type="match status" value="1"/>
</dbReference>
<dbReference type="SMART" id="SM01110">
    <property type="entry name" value="Cutinase"/>
    <property type="match status" value="1"/>
</dbReference>
<name>X5EC26_9CORY</name>
<gene>
    <name evidence="5" type="ORF">CGLY_12550</name>
</gene>
<dbReference type="HOGENOM" id="CLU_082359_0_0_11"/>
<dbReference type="InterPro" id="IPR029058">
    <property type="entry name" value="AB_hydrolase_fold"/>
</dbReference>
<dbReference type="Gene3D" id="3.40.50.1820">
    <property type="entry name" value="alpha/beta hydrolase"/>
    <property type="match status" value="1"/>
</dbReference>
<sequence>MRLNLSHRRRGMRSTVGAAAVAVAVAVVSAPVASAVGFSTGVVATPAIPRCEPDIVVIVPGGGQSAPGMPDNLPVGAYTSDLGAMLETFGTSTTRTVAYNAVPFVSTAYTQIQADGIAKTRQLIAGTAAQCPSSTISLAGYSLGADVASRVAADIGHGRGPIDADRFGSAAVISSPNRGAGSVEGGTARGGEGVFGALPGGYGELADRVMDVCDSADYICNSDERTKNTRGRAEAITQMTALDQGLTGSSDIRGTDNRSMVAEVPFGLAPGQYAHVSSYGGNGGVNPAYGFLRSNF</sequence>
<dbReference type="EMBL" id="CP006842">
    <property type="protein sequence ID" value="AHW64950.1"/>
    <property type="molecule type" value="Genomic_DNA"/>
</dbReference>
<dbReference type="OrthoDB" id="4402524at2"/>
<dbReference type="GO" id="GO:0052689">
    <property type="term" value="F:carboxylic ester hydrolase activity"/>
    <property type="evidence" value="ECO:0007669"/>
    <property type="project" value="UniProtKB-KW"/>
</dbReference>
<keyword evidence="6" id="KW-1185">Reference proteome</keyword>
<accession>X5EC26</accession>
<comment type="similarity">
    <text evidence="1">Belongs to the cutinase family.</text>
</comment>
<dbReference type="InterPro" id="IPR000675">
    <property type="entry name" value="Cutinase/axe"/>
</dbReference>
<dbReference type="Proteomes" id="UP000023703">
    <property type="component" value="Chromosome"/>
</dbReference>
<evidence type="ECO:0000313" key="5">
    <source>
        <dbReference type="EMBL" id="AHW64950.1"/>
    </source>
</evidence>
<evidence type="ECO:0000313" key="6">
    <source>
        <dbReference type="Proteomes" id="UP000023703"/>
    </source>
</evidence>
<dbReference type="InterPro" id="IPR006311">
    <property type="entry name" value="TAT_signal"/>
</dbReference>
<dbReference type="PROSITE" id="PS51318">
    <property type="entry name" value="TAT"/>
    <property type="match status" value="1"/>
</dbReference>
<evidence type="ECO:0000256" key="2">
    <source>
        <dbReference type="ARBA" id="ARBA00022487"/>
    </source>
</evidence>
<proteinExistence type="inferred from homology"/>
<reference evidence="5 6" key="1">
    <citation type="journal article" date="2015" name="Int. J. Syst. Evol. Microbiol.">
        <title>Revisiting Corynebacterium glyciniphilum (ex Kubota et al., 1972) sp. nov., nom. rev., isolated from putrefied banana.</title>
        <authorList>
            <person name="Al-Dilaimi A."/>
            <person name="Bednarz H."/>
            <person name="Lomker A."/>
            <person name="Niehaus K."/>
            <person name="Kalinowski J."/>
            <person name="Ruckert C."/>
        </authorList>
    </citation>
    <scope>NUCLEOTIDE SEQUENCE [LARGE SCALE GENOMIC DNA]</scope>
    <source>
        <strain evidence="5">AJ 3170</strain>
    </source>
</reference>
<dbReference type="Pfam" id="PF01083">
    <property type="entry name" value="Cutinase"/>
    <property type="match status" value="1"/>
</dbReference>
<keyword evidence="3" id="KW-0378">Hydrolase</keyword>
<dbReference type="AlphaFoldDB" id="X5EC26"/>
<evidence type="ECO:0000256" key="3">
    <source>
        <dbReference type="ARBA" id="ARBA00022801"/>
    </source>
</evidence>
<dbReference type="SUPFAM" id="SSF53474">
    <property type="entry name" value="alpha/beta-Hydrolases"/>
    <property type="match status" value="1"/>
</dbReference>
<dbReference type="eggNOG" id="ENOG5031FR2">
    <property type="taxonomic scope" value="Bacteria"/>
</dbReference>
<evidence type="ECO:0000256" key="1">
    <source>
        <dbReference type="ARBA" id="ARBA00007534"/>
    </source>
</evidence>
<dbReference type="RefSeq" id="WP_052540166.1">
    <property type="nucleotide sequence ID" value="NZ_CP006842.1"/>
</dbReference>
<protein>
    <submittedName>
        <fullName evidence="5">Putative secreted protein</fullName>
    </submittedName>
</protein>
<dbReference type="PANTHER" id="PTHR33630">
    <property type="entry name" value="CUTINASE RV1984C-RELATED-RELATED"/>
    <property type="match status" value="1"/>
</dbReference>
<organism evidence="5 6">
    <name type="scientific">Corynebacterium glyciniphilum AJ 3170</name>
    <dbReference type="NCBI Taxonomy" id="1404245"/>
    <lineage>
        <taxon>Bacteria</taxon>
        <taxon>Bacillati</taxon>
        <taxon>Actinomycetota</taxon>
        <taxon>Actinomycetes</taxon>
        <taxon>Mycobacteriales</taxon>
        <taxon>Corynebacteriaceae</taxon>
        <taxon>Corynebacterium</taxon>
    </lineage>
</organism>
<dbReference type="KEGG" id="cgy:CGLY_12550"/>